<dbReference type="Pfam" id="PF00593">
    <property type="entry name" value="TonB_dep_Rec_b-barrel"/>
    <property type="match status" value="1"/>
</dbReference>
<dbReference type="RefSeq" id="WP_140601786.1">
    <property type="nucleotide sequence ID" value="NZ_SAWY01000005.1"/>
</dbReference>
<evidence type="ECO:0000256" key="12">
    <source>
        <dbReference type="RuleBase" id="RU003357"/>
    </source>
</evidence>
<dbReference type="Proteomes" id="UP000315303">
    <property type="component" value="Unassembled WGS sequence"/>
</dbReference>
<feature type="domain" description="TonB-dependent receptor-like beta-barrel" evidence="13">
    <location>
        <begin position="504"/>
        <end position="830"/>
    </location>
</feature>
<keyword evidence="7" id="KW-0406">Ion transport</keyword>
<dbReference type="PANTHER" id="PTHR32552:SF81">
    <property type="entry name" value="TONB-DEPENDENT OUTER MEMBRANE RECEPTOR"/>
    <property type="match status" value="1"/>
</dbReference>
<organism evidence="15 16">
    <name type="scientific">Litorilituus lipolyticus</name>
    <dbReference type="NCBI Taxonomy" id="2491017"/>
    <lineage>
        <taxon>Bacteria</taxon>
        <taxon>Pseudomonadati</taxon>
        <taxon>Pseudomonadota</taxon>
        <taxon>Gammaproteobacteria</taxon>
        <taxon>Alteromonadales</taxon>
        <taxon>Colwelliaceae</taxon>
        <taxon>Litorilituus</taxon>
    </lineage>
</organism>
<dbReference type="OrthoDB" id="127311at2"/>
<comment type="subcellular location">
    <subcellularLocation>
        <location evidence="1 11">Cell outer membrane</location>
        <topology evidence="1 11">Multi-pass membrane protein</topology>
    </subcellularLocation>
</comment>
<dbReference type="InterPro" id="IPR012910">
    <property type="entry name" value="Plug_dom"/>
</dbReference>
<comment type="similarity">
    <text evidence="11 12">Belongs to the TonB-dependent receptor family.</text>
</comment>
<evidence type="ECO:0000256" key="2">
    <source>
        <dbReference type="ARBA" id="ARBA00022448"/>
    </source>
</evidence>
<evidence type="ECO:0000256" key="9">
    <source>
        <dbReference type="ARBA" id="ARBA00023136"/>
    </source>
</evidence>
<dbReference type="EMBL" id="SAWY01000005">
    <property type="protein sequence ID" value="TPH18117.1"/>
    <property type="molecule type" value="Genomic_DNA"/>
</dbReference>
<evidence type="ECO:0000259" key="13">
    <source>
        <dbReference type="Pfam" id="PF00593"/>
    </source>
</evidence>
<evidence type="ECO:0000313" key="16">
    <source>
        <dbReference type="Proteomes" id="UP000315303"/>
    </source>
</evidence>
<accession>A0A502LDC5</accession>
<dbReference type="Pfam" id="PF07715">
    <property type="entry name" value="Plug"/>
    <property type="match status" value="1"/>
</dbReference>
<keyword evidence="3 11" id="KW-1134">Transmembrane beta strand</keyword>
<feature type="domain" description="TonB-dependent receptor plug" evidence="14">
    <location>
        <begin position="65"/>
        <end position="170"/>
    </location>
</feature>
<keyword evidence="2 11" id="KW-0813">Transport</keyword>
<evidence type="ECO:0000256" key="4">
    <source>
        <dbReference type="ARBA" id="ARBA00022496"/>
    </source>
</evidence>
<name>A0A502LDC5_9GAMM</name>
<keyword evidence="9 11" id="KW-0472">Membrane</keyword>
<dbReference type="InterPro" id="IPR000531">
    <property type="entry name" value="Beta-barrel_TonB"/>
</dbReference>
<dbReference type="GO" id="GO:0009279">
    <property type="term" value="C:cell outer membrane"/>
    <property type="evidence" value="ECO:0007669"/>
    <property type="project" value="UniProtKB-SubCell"/>
</dbReference>
<sequence length="868" mass="95904">MSQDYNHKYTLQTKKRNKITQAIISSLFVTPFFISAAEQTDIKADETADIEVVTVTSQKRTQNILKVPITVGSVSADTIEETSSLLLSDIDKFIPGFSYSSGSMTQAGVSMRGISSPGISVGGDPSTATFYDDVYMPRAAQNVLFSDMARVEVLKGPQGTLFGRNAAMGVVNMVPNAPTSDFEGFIKATLGTDNLQRYEGMVNAPLASNVYLRGNFLTNNQDGFVDNVDDASWNDEFKSWELGERAHNAARISLLWDISSQTSFQLAYDWDDLEQAPPMGIGISEYAYNGGKSYMGSKAENDVRNGVESRDMYGVTGKLTHEFNDQWSMKYVLSYRDWETINRQEEDGTSDATRYFDTSNNEDSDIFYTELQLNYVSNKINAVTGFSYSKEDVGQTTELNMTTDTYGRLVTGDLNRKIHDLTGGMVPAMDHMWNPNEWSDTLNMLGLGDAIMSAIGMDGVPLTADIVSATGNLTYDMVSTQLPAMANPGVPPEYLPAYVPELFGPGYGGAFYQETVNNTGDFTNWGIFADVDYAITDKWNVIVGLRYSNDKKDFTWHTPVNSFATVPVNSVIEMQGGEQIPLTNLLFDAVDYKASDTWDKVSGRLVTSYQVTDDDMVFASYSTGYKSGGYDSLGATKSGVPQAFEPEDSTNFEVGYKGIWAKQIVANISAYYLSLENLQKSVSSKRPDDIAAIPLIISIDKDIVGAEFDLRWMASDSITFGFVSEVRSTDTKTPSYYNGQGDLIEAETRSDDASLNYTLTFDWMPDFGVGTTNLHVDYAFIENLNAEEPGIEDYKLAVPEYFRDTKSLNARLSWANDADNLKIGLWGKNLLDEKHVVGFGDLTADILGTPLVRINRGIEVGVDIKYSF</sequence>
<protein>
    <submittedName>
        <fullName evidence="15">TonB-dependent receptor</fullName>
    </submittedName>
</protein>
<evidence type="ECO:0000256" key="7">
    <source>
        <dbReference type="ARBA" id="ARBA00023065"/>
    </source>
</evidence>
<proteinExistence type="inferred from homology"/>
<evidence type="ECO:0000256" key="6">
    <source>
        <dbReference type="ARBA" id="ARBA00023004"/>
    </source>
</evidence>
<keyword evidence="16" id="KW-1185">Reference proteome</keyword>
<keyword evidence="10 11" id="KW-0998">Cell outer membrane</keyword>
<comment type="caution">
    <text evidence="15">The sequence shown here is derived from an EMBL/GenBank/DDBJ whole genome shotgun (WGS) entry which is preliminary data.</text>
</comment>
<gene>
    <name evidence="15" type="ORF">EPA86_03100</name>
</gene>
<dbReference type="InterPro" id="IPR039426">
    <property type="entry name" value="TonB-dep_rcpt-like"/>
</dbReference>
<evidence type="ECO:0000256" key="3">
    <source>
        <dbReference type="ARBA" id="ARBA00022452"/>
    </source>
</evidence>
<dbReference type="GO" id="GO:0006826">
    <property type="term" value="P:iron ion transport"/>
    <property type="evidence" value="ECO:0007669"/>
    <property type="project" value="UniProtKB-KW"/>
</dbReference>
<dbReference type="InterPro" id="IPR036942">
    <property type="entry name" value="Beta-barrel_TonB_sf"/>
</dbReference>
<dbReference type="PANTHER" id="PTHR32552">
    <property type="entry name" value="FERRICHROME IRON RECEPTOR-RELATED"/>
    <property type="match status" value="1"/>
</dbReference>
<keyword evidence="8 12" id="KW-0798">TonB box</keyword>
<dbReference type="AlphaFoldDB" id="A0A502LDC5"/>
<evidence type="ECO:0000313" key="15">
    <source>
        <dbReference type="EMBL" id="TPH18117.1"/>
    </source>
</evidence>
<dbReference type="Gene3D" id="2.40.170.20">
    <property type="entry name" value="TonB-dependent receptor, beta-barrel domain"/>
    <property type="match status" value="2"/>
</dbReference>
<evidence type="ECO:0000256" key="1">
    <source>
        <dbReference type="ARBA" id="ARBA00004571"/>
    </source>
</evidence>
<keyword evidence="5 11" id="KW-0812">Transmembrane</keyword>
<dbReference type="PROSITE" id="PS52016">
    <property type="entry name" value="TONB_DEPENDENT_REC_3"/>
    <property type="match status" value="1"/>
</dbReference>
<evidence type="ECO:0000256" key="5">
    <source>
        <dbReference type="ARBA" id="ARBA00022692"/>
    </source>
</evidence>
<keyword evidence="6" id="KW-0408">Iron</keyword>
<evidence type="ECO:0000256" key="8">
    <source>
        <dbReference type="ARBA" id="ARBA00023077"/>
    </source>
</evidence>
<reference evidence="15 16" key="1">
    <citation type="submission" date="2019-01" db="EMBL/GenBank/DDBJ databases">
        <title>Litorilituus lipolytica sp. nov., isolated from intertidal sand of the Yellow Sea in China.</title>
        <authorList>
            <person name="Liu A."/>
        </authorList>
    </citation>
    <scope>NUCLEOTIDE SEQUENCE [LARGE SCALE GENOMIC DNA]</scope>
    <source>
        <strain evidence="15 16">RZ04</strain>
    </source>
</reference>
<evidence type="ECO:0000256" key="11">
    <source>
        <dbReference type="PROSITE-ProRule" id="PRU01360"/>
    </source>
</evidence>
<evidence type="ECO:0000259" key="14">
    <source>
        <dbReference type="Pfam" id="PF07715"/>
    </source>
</evidence>
<keyword evidence="15" id="KW-0675">Receptor</keyword>
<evidence type="ECO:0000256" key="10">
    <source>
        <dbReference type="ARBA" id="ARBA00023237"/>
    </source>
</evidence>
<dbReference type="SUPFAM" id="SSF56935">
    <property type="entry name" value="Porins"/>
    <property type="match status" value="1"/>
</dbReference>
<keyword evidence="4" id="KW-0410">Iron transport</keyword>